<evidence type="ECO:0008006" key="3">
    <source>
        <dbReference type="Google" id="ProtNLM"/>
    </source>
</evidence>
<dbReference type="Pfam" id="PF01209">
    <property type="entry name" value="Ubie_methyltran"/>
    <property type="match status" value="1"/>
</dbReference>
<accession>A0ABP0FKN7</accession>
<dbReference type="CDD" id="cd02440">
    <property type="entry name" value="AdoMet_MTases"/>
    <property type="match status" value="1"/>
</dbReference>
<dbReference type="Gene3D" id="3.40.50.150">
    <property type="entry name" value="Vaccinia Virus protein VP39"/>
    <property type="match status" value="1"/>
</dbReference>
<gene>
    <name evidence="1" type="ORF">CVLEPA_LOCUS10466</name>
</gene>
<dbReference type="InterPro" id="IPR029063">
    <property type="entry name" value="SAM-dependent_MTases_sf"/>
</dbReference>
<keyword evidence="2" id="KW-1185">Reference proteome</keyword>
<comment type="caution">
    <text evidence="1">The sequence shown here is derived from an EMBL/GenBank/DDBJ whole genome shotgun (WGS) entry which is preliminary data.</text>
</comment>
<dbReference type="SUPFAM" id="SSF53335">
    <property type="entry name" value="S-adenosyl-L-methionine-dependent methyltransferases"/>
    <property type="match status" value="1"/>
</dbReference>
<dbReference type="Proteomes" id="UP001642483">
    <property type="component" value="Unassembled WGS sequence"/>
</dbReference>
<organism evidence="1 2">
    <name type="scientific">Clavelina lepadiformis</name>
    <name type="common">Light-bulb sea squirt</name>
    <name type="synonym">Ascidia lepadiformis</name>
    <dbReference type="NCBI Taxonomy" id="159417"/>
    <lineage>
        <taxon>Eukaryota</taxon>
        <taxon>Metazoa</taxon>
        <taxon>Chordata</taxon>
        <taxon>Tunicata</taxon>
        <taxon>Ascidiacea</taxon>
        <taxon>Aplousobranchia</taxon>
        <taxon>Clavelinidae</taxon>
        <taxon>Clavelina</taxon>
    </lineage>
</organism>
<dbReference type="EMBL" id="CAWYQH010000068">
    <property type="protein sequence ID" value="CAK8680186.1"/>
    <property type="molecule type" value="Genomic_DNA"/>
</dbReference>
<sequence length="231" mass="25962">MIGVSWNPARIGKKAHKMETCFDKAKKAIFCRSPEESQKNYSEWSSTYDNSLSGTYVFGVLKSYETCGKYAKEVSSILDVGAGTGRLGGHLRNHHGYEGTLDILDANMDLLMQAEKKDLNIRNIIRHAITESGELPVQDESYDMITCIGAFLPNNIPATALPGIIKAVKRGGLIVVEMRKTTIDAYRAIFDANLQMLLDQSELRKVYEEDYIPYKNFDTSPIFTAFVFKRL</sequence>
<reference evidence="1 2" key="1">
    <citation type="submission" date="2024-02" db="EMBL/GenBank/DDBJ databases">
        <authorList>
            <person name="Daric V."/>
            <person name="Darras S."/>
        </authorList>
    </citation>
    <scope>NUCLEOTIDE SEQUENCE [LARGE SCALE GENOMIC DNA]</scope>
</reference>
<name>A0ABP0FKN7_CLALP</name>
<proteinExistence type="predicted"/>
<evidence type="ECO:0000313" key="1">
    <source>
        <dbReference type="EMBL" id="CAK8680186.1"/>
    </source>
</evidence>
<protein>
    <recommendedName>
        <fullName evidence="3">Methyltransferase domain-containing protein</fullName>
    </recommendedName>
</protein>
<evidence type="ECO:0000313" key="2">
    <source>
        <dbReference type="Proteomes" id="UP001642483"/>
    </source>
</evidence>